<dbReference type="AlphaFoldDB" id="A0A6V7L2F2"/>
<name>A0A6V7L2F2_9HYME</name>
<evidence type="ECO:0000256" key="2">
    <source>
        <dbReference type="ARBA" id="ARBA00009127"/>
    </source>
</evidence>
<feature type="chain" id="PRO_5027649091" evidence="5">
    <location>
        <begin position="20"/>
        <end position="434"/>
    </location>
</feature>
<keyword evidence="3" id="KW-0964">Secreted</keyword>
<evidence type="ECO:0000256" key="5">
    <source>
        <dbReference type="SAM" id="SignalP"/>
    </source>
</evidence>
<dbReference type="PANTHER" id="PTHR10009:SF18">
    <property type="entry name" value="PROTEIN YELLOW-LIKE PROTEIN"/>
    <property type="match status" value="1"/>
</dbReference>
<organism evidence="6">
    <name type="scientific">Bracon brevicornis</name>
    <dbReference type="NCBI Taxonomy" id="1563983"/>
    <lineage>
        <taxon>Eukaryota</taxon>
        <taxon>Metazoa</taxon>
        <taxon>Ecdysozoa</taxon>
        <taxon>Arthropoda</taxon>
        <taxon>Hexapoda</taxon>
        <taxon>Insecta</taxon>
        <taxon>Pterygota</taxon>
        <taxon>Neoptera</taxon>
        <taxon>Endopterygota</taxon>
        <taxon>Hymenoptera</taxon>
        <taxon>Apocrita</taxon>
        <taxon>Ichneumonoidea</taxon>
        <taxon>Braconidae</taxon>
        <taxon>Braconinae</taxon>
        <taxon>Bracon</taxon>
    </lineage>
</organism>
<gene>
    <name evidence="6" type="ORF">BBRV_LOCUS92839</name>
</gene>
<proteinExistence type="inferred from homology"/>
<evidence type="ECO:0000256" key="4">
    <source>
        <dbReference type="ARBA" id="ARBA00022729"/>
    </source>
</evidence>
<dbReference type="GO" id="GO:0005576">
    <property type="term" value="C:extracellular region"/>
    <property type="evidence" value="ECO:0007669"/>
    <property type="project" value="UniProtKB-SubCell"/>
</dbReference>
<feature type="signal peptide" evidence="5">
    <location>
        <begin position="1"/>
        <end position="19"/>
    </location>
</feature>
<dbReference type="InterPro" id="IPR011042">
    <property type="entry name" value="6-blade_b-propeller_TolB-like"/>
</dbReference>
<dbReference type="Gene3D" id="2.120.10.30">
    <property type="entry name" value="TolB, C-terminal domain"/>
    <property type="match status" value="1"/>
</dbReference>
<evidence type="ECO:0000256" key="1">
    <source>
        <dbReference type="ARBA" id="ARBA00004613"/>
    </source>
</evidence>
<protein>
    <submittedName>
        <fullName evidence="6">Uncharacterized protein</fullName>
    </submittedName>
</protein>
<keyword evidence="4 5" id="KW-0732">Signal</keyword>
<accession>A0A6V7L2F2</accession>
<comment type="subcellular location">
    <subcellularLocation>
        <location evidence="1">Secreted</location>
    </subcellularLocation>
</comment>
<sequence length="434" mass="49263">MMKKVTIFLGFLAIIVVGANQFEEQFHWQYIDIVWPSDEIKTKAADRNEYIAANNAITGIKLWKGKIYLSVPRWRAGVPITLGVISAQPIARNVSPKLEAYPTWDMQTVGDCSAFQFVQSMEIDPKGRMWVLDSGRTETMTTEPKARCSPRLVILDLENNGEVLRNIPFPENITPHNDSFLNDIVLDSTDGGYAYITDSNNADPGIIVFSLKLNKSWKIRHNSMRADHESVVFKIGADRFTKEVPVDGIALSEIDAPERKIFYCPLSSYQLYSIPTRALKNDSIKDIHEYVSDLGRKSSQTDGMMMSANGTLYFGLLADDAVSRWDIRREPYFNTGQRMIARDHIRMQFPDTFAIDEEGFLWVTTNSLHKFVANQVDINQYNYRLVRLFINQKNYQYHQNGSIPELPDVPASAGHHLPLGIGALISLVSLYILQ</sequence>
<comment type="similarity">
    <text evidence="2">Belongs to the major royal jelly protein family.</text>
</comment>
<dbReference type="SUPFAM" id="SSF63829">
    <property type="entry name" value="Calcium-dependent phosphotriesterase"/>
    <property type="match status" value="1"/>
</dbReference>
<dbReference type="Pfam" id="PF03022">
    <property type="entry name" value="MRJP"/>
    <property type="match status" value="1"/>
</dbReference>
<reference evidence="6" key="1">
    <citation type="submission" date="2020-07" db="EMBL/GenBank/DDBJ databases">
        <authorList>
            <person name="Ferguson B K."/>
        </authorList>
    </citation>
    <scope>NUCLEOTIDE SEQUENCE</scope>
    <source>
        <strain evidence="6">L06</strain>
    </source>
</reference>
<evidence type="ECO:0000256" key="3">
    <source>
        <dbReference type="ARBA" id="ARBA00022525"/>
    </source>
</evidence>
<dbReference type="EMBL" id="CADCXW020000327">
    <property type="protein sequence ID" value="CAD1569451.1"/>
    <property type="molecule type" value="Genomic_DNA"/>
</dbReference>
<dbReference type="InterPro" id="IPR017996">
    <property type="entry name" value="MRJP/yellow-related"/>
</dbReference>
<dbReference type="PANTHER" id="PTHR10009">
    <property type="entry name" value="PROTEIN YELLOW-RELATED"/>
    <property type="match status" value="1"/>
</dbReference>
<evidence type="ECO:0000313" key="6">
    <source>
        <dbReference type="EMBL" id="CAD1569451.1"/>
    </source>
</evidence>